<proteinExistence type="predicted"/>
<reference evidence="1" key="1">
    <citation type="submission" date="2020-05" db="EMBL/GenBank/DDBJ databases">
        <title>Large-scale comparative analyses of tick genomes elucidate their genetic diversity and vector capacities.</title>
        <authorList>
            <person name="Jia N."/>
            <person name="Wang J."/>
            <person name="Shi W."/>
            <person name="Du L."/>
            <person name="Sun Y."/>
            <person name="Zhan W."/>
            <person name="Jiang J."/>
            <person name="Wang Q."/>
            <person name="Zhang B."/>
            <person name="Ji P."/>
            <person name="Sakyi L.B."/>
            <person name="Cui X."/>
            <person name="Yuan T."/>
            <person name="Jiang B."/>
            <person name="Yang W."/>
            <person name="Lam T.T.-Y."/>
            <person name="Chang Q."/>
            <person name="Ding S."/>
            <person name="Wang X."/>
            <person name="Zhu J."/>
            <person name="Ruan X."/>
            <person name="Zhao L."/>
            <person name="Wei J."/>
            <person name="Que T."/>
            <person name="Du C."/>
            <person name="Cheng J."/>
            <person name="Dai P."/>
            <person name="Han X."/>
            <person name="Huang E."/>
            <person name="Gao Y."/>
            <person name="Liu J."/>
            <person name="Shao H."/>
            <person name="Ye R."/>
            <person name="Li L."/>
            <person name="Wei W."/>
            <person name="Wang X."/>
            <person name="Wang C."/>
            <person name="Yang T."/>
            <person name="Huo Q."/>
            <person name="Li W."/>
            <person name="Guo W."/>
            <person name="Chen H."/>
            <person name="Zhou L."/>
            <person name="Ni X."/>
            <person name="Tian J."/>
            <person name="Zhou Y."/>
            <person name="Sheng Y."/>
            <person name="Liu T."/>
            <person name="Pan Y."/>
            <person name="Xia L."/>
            <person name="Li J."/>
            <person name="Zhao F."/>
            <person name="Cao W."/>
        </authorList>
    </citation>
    <scope>NUCLEOTIDE SEQUENCE</scope>
    <source>
        <strain evidence="1">Hyas-2018</strain>
    </source>
</reference>
<gene>
    <name evidence="1" type="ORF">HPB50_023967</name>
</gene>
<protein>
    <submittedName>
        <fullName evidence="1">Uncharacterized protein</fullName>
    </submittedName>
</protein>
<dbReference type="Proteomes" id="UP000821845">
    <property type="component" value="Chromosome 6"/>
</dbReference>
<keyword evidence="2" id="KW-1185">Reference proteome</keyword>
<evidence type="ECO:0000313" key="1">
    <source>
        <dbReference type="EMBL" id="KAH6929168.1"/>
    </source>
</evidence>
<dbReference type="EMBL" id="CM023486">
    <property type="protein sequence ID" value="KAH6929168.1"/>
    <property type="molecule type" value="Genomic_DNA"/>
</dbReference>
<evidence type="ECO:0000313" key="2">
    <source>
        <dbReference type="Proteomes" id="UP000821845"/>
    </source>
</evidence>
<comment type="caution">
    <text evidence="1">The sequence shown here is derived from an EMBL/GenBank/DDBJ whole genome shotgun (WGS) entry which is preliminary data.</text>
</comment>
<organism evidence="1 2">
    <name type="scientific">Hyalomma asiaticum</name>
    <name type="common">Tick</name>
    <dbReference type="NCBI Taxonomy" id="266040"/>
    <lineage>
        <taxon>Eukaryota</taxon>
        <taxon>Metazoa</taxon>
        <taxon>Ecdysozoa</taxon>
        <taxon>Arthropoda</taxon>
        <taxon>Chelicerata</taxon>
        <taxon>Arachnida</taxon>
        <taxon>Acari</taxon>
        <taxon>Parasitiformes</taxon>
        <taxon>Ixodida</taxon>
        <taxon>Ixodoidea</taxon>
        <taxon>Ixodidae</taxon>
        <taxon>Hyalomminae</taxon>
        <taxon>Hyalomma</taxon>
    </lineage>
</organism>
<name>A0ACB7S325_HYAAI</name>
<sequence length="100" mass="11305">MPKITLAHLSPNNSEKVQVNLALYLFGPQDARQELDALLYNGKVEEASKMKKKPEGLPHHEAKEDLSMFTKFCDNGGLLYPSEKLFSFVDSLEITFFNVT</sequence>
<accession>A0ACB7S325</accession>